<dbReference type="OrthoDB" id="5411518at2759"/>
<dbReference type="Proteomes" id="UP000481861">
    <property type="component" value="Unassembled WGS sequence"/>
</dbReference>
<dbReference type="InterPro" id="IPR029063">
    <property type="entry name" value="SAM-dependent_MTases_sf"/>
</dbReference>
<reference evidence="1 2" key="1">
    <citation type="submission" date="2020-01" db="EMBL/GenBank/DDBJ databases">
        <authorList>
            <consortium name="DOE Joint Genome Institute"/>
            <person name="Haridas S."/>
            <person name="Albert R."/>
            <person name="Binder M."/>
            <person name="Bloem J."/>
            <person name="Labutti K."/>
            <person name="Salamov A."/>
            <person name="Andreopoulos B."/>
            <person name="Baker S.E."/>
            <person name="Barry K."/>
            <person name="Bills G."/>
            <person name="Bluhm B.H."/>
            <person name="Cannon C."/>
            <person name="Castanera R."/>
            <person name="Culley D.E."/>
            <person name="Daum C."/>
            <person name="Ezra D."/>
            <person name="Gonzalez J.B."/>
            <person name="Henrissat B."/>
            <person name="Kuo A."/>
            <person name="Liang C."/>
            <person name="Lipzen A."/>
            <person name="Lutzoni F."/>
            <person name="Magnuson J."/>
            <person name="Mondo S."/>
            <person name="Nolan M."/>
            <person name="Ohm R."/>
            <person name="Pangilinan J."/>
            <person name="Park H.-J.H."/>
            <person name="Ramirez L."/>
            <person name="Alfaro M."/>
            <person name="Sun H."/>
            <person name="Tritt A."/>
            <person name="Yoshinaga Y."/>
            <person name="Zwiers L.-H.L."/>
            <person name="Turgeon B.G."/>
            <person name="Goodwin S.B."/>
            <person name="Spatafora J.W."/>
            <person name="Crous P.W."/>
            <person name="Grigoriev I.V."/>
        </authorList>
    </citation>
    <scope>NUCLEOTIDE SEQUENCE [LARGE SCALE GENOMIC DNA]</scope>
    <source>
        <strain evidence="1 2">CBS 611.86</strain>
    </source>
</reference>
<keyword evidence="2" id="KW-1185">Reference proteome</keyword>
<protein>
    <recommendedName>
        <fullName evidence="3">Methyltransferase domain-containing protein</fullName>
    </recommendedName>
</protein>
<proteinExistence type="predicted"/>
<name>A0A7C8I9E5_9PLEO</name>
<dbReference type="EMBL" id="JAADJZ010000013">
    <property type="protein sequence ID" value="KAF2870593.1"/>
    <property type="molecule type" value="Genomic_DNA"/>
</dbReference>
<gene>
    <name evidence="1" type="ORF">BDV95DRAFT_607747</name>
</gene>
<dbReference type="SUPFAM" id="SSF53335">
    <property type="entry name" value="S-adenosyl-L-methionine-dependent methyltransferases"/>
    <property type="match status" value="1"/>
</dbReference>
<evidence type="ECO:0008006" key="3">
    <source>
        <dbReference type="Google" id="ProtNLM"/>
    </source>
</evidence>
<comment type="caution">
    <text evidence="1">The sequence shown here is derived from an EMBL/GenBank/DDBJ whole genome shotgun (WGS) entry which is preliminary data.</text>
</comment>
<sequence length="366" mass="40746">MALRTFDPDAFLQNWCEDLVPAEDRPFSECIRTAFKLPKNDTYVYRAQGATTLDITQKAIDGKRANGLHDWYHDDDGKSRSASHPTPAETALYTKLFNASTALPSALKNLTSNAKSTSLLAPISTHLTSRFHNPTPGLLATKSKPARTHTNPYLDLWAYSCRELEWAGPWPNTRHTKVAHHILPIFYHHFACVVPSYAALSVLARLAQPAKPSAQPIRPILDIGSGTGYWTFLLRSLPLDPGMKPLDVRAIDNQISEYRVMWVQDTLNEDGAKYLGKIEGGKGCVLLLVYPQATGHFTSTVMKAFRGDTIVVAGTQTGNGFTGFQDCIVDEWVEKNLAEFELALRMPLPSFAGKDEALFVWQRRKT</sequence>
<organism evidence="1 2">
    <name type="scientific">Massariosphaeria phaeospora</name>
    <dbReference type="NCBI Taxonomy" id="100035"/>
    <lineage>
        <taxon>Eukaryota</taxon>
        <taxon>Fungi</taxon>
        <taxon>Dikarya</taxon>
        <taxon>Ascomycota</taxon>
        <taxon>Pezizomycotina</taxon>
        <taxon>Dothideomycetes</taxon>
        <taxon>Pleosporomycetidae</taxon>
        <taxon>Pleosporales</taxon>
        <taxon>Pleosporales incertae sedis</taxon>
        <taxon>Massariosphaeria</taxon>
    </lineage>
</organism>
<dbReference type="PANTHER" id="PTHR39290:SF6">
    <property type="entry name" value="S-ADENOSYL-L-METHIONINE-DEPENDENT METHYLTRANSFERASES SUPERFAMILY PROTEIN"/>
    <property type="match status" value="1"/>
</dbReference>
<dbReference type="PANTHER" id="PTHR39290">
    <property type="entry name" value="C3H1-TYPE DOMAIN-CONTAINING PROTEIN-RELATED"/>
    <property type="match status" value="1"/>
</dbReference>
<evidence type="ECO:0000313" key="2">
    <source>
        <dbReference type="Proteomes" id="UP000481861"/>
    </source>
</evidence>
<dbReference type="AlphaFoldDB" id="A0A7C8I9E5"/>
<accession>A0A7C8I9E5</accession>
<evidence type="ECO:0000313" key="1">
    <source>
        <dbReference type="EMBL" id="KAF2870593.1"/>
    </source>
</evidence>